<keyword evidence="2" id="KW-1185">Reference proteome</keyword>
<sequence length="200" mass="21516">MTAPTTSTYLDPLSAVTDMIQKSGIAPDVIPELPIFRPTVLLSASWGDGAIRTSLGNTLLAEQTKSAPLLAFSTTEADPDPHASYTLAITDPDAPRRGDAIWGPWRHWLVTGIKALAPGASTLFDVTSAGAREVTPYVGPSPPPQTGLHRYVLLLFKEPPSYSAPELGNSIEERKNWNAIAFAEREGLRLVGANFFYVEG</sequence>
<name>A0ACB8A456_9AGAM</name>
<protein>
    <submittedName>
        <fullName evidence="1">PEBP-like protein</fullName>
    </submittedName>
</protein>
<dbReference type="Proteomes" id="UP000790377">
    <property type="component" value="Unassembled WGS sequence"/>
</dbReference>
<comment type="caution">
    <text evidence="1">The sequence shown here is derived from an EMBL/GenBank/DDBJ whole genome shotgun (WGS) entry which is preliminary data.</text>
</comment>
<reference evidence="1" key="1">
    <citation type="journal article" date="2021" name="New Phytol.">
        <title>Evolutionary innovations through gain and loss of genes in the ectomycorrhizal Boletales.</title>
        <authorList>
            <person name="Wu G."/>
            <person name="Miyauchi S."/>
            <person name="Morin E."/>
            <person name="Kuo A."/>
            <person name="Drula E."/>
            <person name="Varga T."/>
            <person name="Kohler A."/>
            <person name="Feng B."/>
            <person name="Cao Y."/>
            <person name="Lipzen A."/>
            <person name="Daum C."/>
            <person name="Hundley H."/>
            <person name="Pangilinan J."/>
            <person name="Johnson J."/>
            <person name="Barry K."/>
            <person name="LaButti K."/>
            <person name="Ng V."/>
            <person name="Ahrendt S."/>
            <person name="Min B."/>
            <person name="Choi I.G."/>
            <person name="Park H."/>
            <person name="Plett J.M."/>
            <person name="Magnuson J."/>
            <person name="Spatafora J.W."/>
            <person name="Nagy L.G."/>
            <person name="Henrissat B."/>
            <person name="Grigoriev I.V."/>
            <person name="Yang Z.L."/>
            <person name="Xu J."/>
            <person name="Martin F.M."/>
        </authorList>
    </citation>
    <scope>NUCLEOTIDE SEQUENCE</scope>
    <source>
        <strain evidence="1">ATCC 28755</strain>
    </source>
</reference>
<evidence type="ECO:0000313" key="2">
    <source>
        <dbReference type="Proteomes" id="UP000790377"/>
    </source>
</evidence>
<dbReference type="EMBL" id="MU267863">
    <property type="protein sequence ID" value="KAH7907868.1"/>
    <property type="molecule type" value="Genomic_DNA"/>
</dbReference>
<proteinExistence type="predicted"/>
<gene>
    <name evidence="1" type="ORF">BJ138DRAFT_1116321</name>
</gene>
<organism evidence="1 2">
    <name type="scientific">Hygrophoropsis aurantiaca</name>
    <dbReference type="NCBI Taxonomy" id="72124"/>
    <lineage>
        <taxon>Eukaryota</taxon>
        <taxon>Fungi</taxon>
        <taxon>Dikarya</taxon>
        <taxon>Basidiomycota</taxon>
        <taxon>Agaricomycotina</taxon>
        <taxon>Agaricomycetes</taxon>
        <taxon>Agaricomycetidae</taxon>
        <taxon>Boletales</taxon>
        <taxon>Coniophorineae</taxon>
        <taxon>Hygrophoropsidaceae</taxon>
        <taxon>Hygrophoropsis</taxon>
    </lineage>
</organism>
<evidence type="ECO:0000313" key="1">
    <source>
        <dbReference type="EMBL" id="KAH7907868.1"/>
    </source>
</evidence>
<accession>A0ACB8A456</accession>